<evidence type="ECO:0000256" key="1">
    <source>
        <dbReference type="SAM" id="MobiDB-lite"/>
    </source>
</evidence>
<feature type="compositionally biased region" description="Low complexity" evidence="1">
    <location>
        <begin position="375"/>
        <end position="384"/>
    </location>
</feature>
<feature type="compositionally biased region" description="Basic and acidic residues" evidence="1">
    <location>
        <begin position="202"/>
        <end position="219"/>
    </location>
</feature>
<feature type="compositionally biased region" description="Basic and acidic residues" evidence="1">
    <location>
        <begin position="294"/>
        <end position="307"/>
    </location>
</feature>
<proteinExistence type="predicted"/>
<protein>
    <submittedName>
        <fullName evidence="2">Uncharacterized protein</fullName>
    </submittedName>
</protein>
<feature type="region of interest" description="Disordered" evidence="1">
    <location>
        <begin position="96"/>
        <end position="384"/>
    </location>
</feature>
<reference evidence="2 3" key="1">
    <citation type="journal article" date="2017" name="Int. J. Parasitol.">
        <title>The genome of the protozoan parasite Cystoisospora suis and a reverse vaccinology approach to identify vaccine candidates.</title>
        <authorList>
            <person name="Palmieri N."/>
            <person name="Shrestha A."/>
            <person name="Ruttkowski B."/>
            <person name="Beck T."/>
            <person name="Vogl C."/>
            <person name="Tomley F."/>
            <person name="Blake D.P."/>
            <person name="Joachim A."/>
        </authorList>
    </citation>
    <scope>NUCLEOTIDE SEQUENCE [LARGE SCALE GENOMIC DNA]</scope>
    <source>
        <strain evidence="2 3">Wien I</strain>
    </source>
</reference>
<dbReference type="GeneID" id="94429174"/>
<feature type="compositionally biased region" description="Basic and acidic residues" evidence="1">
    <location>
        <begin position="228"/>
        <end position="244"/>
    </location>
</feature>
<organism evidence="2 3">
    <name type="scientific">Cystoisospora suis</name>
    <dbReference type="NCBI Taxonomy" id="483139"/>
    <lineage>
        <taxon>Eukaryota</taxon>
        <taxon>Sar</taxon>
        <taxon>Alveolata</taxon>
        <taxon>Apicomplexa</taxon>
        <taxon>Conoidasida</taxon>
        <taxon>Coccidia</taxon>
        <taxon>Eucoccidiorida</taxon>
        <taxon>Eimeriorina</taxon>
        <taxon>Sarcocystidae</taxon>
        <taxon>Cystoisospora</taxon>
    </lineage>
</organism>
<feature type="region of interest" description="Disordered" evidence="1">
    <location>
        <begin position="1"/>
        <end position="31"/>
    </location>
</feature>
<dbReference type="RefSeq" id="XP_067922063.1">
    <property type="nucleotide sequence ID" value="XM_068065963.1"/>
</dbReference>
<evidence type="ECO:0000313" key="3">
    <source>
        <dbReference type="Proteomes" id="UP000221165"/>
    </source>
</evidence>
<feature type="non-terminal residue" evidence="2">
    <location>
        <position position="384"/>
    </location>
</feature>
<accession>A0A2C6KWA0</accession>
<dbReference type="EMBL" id="MIGC01002806">
    <property type="protein sequence ID" value="PHJ20375.1"/>
    <property type="molecule type" value="Genomic_DNA"/>
</dbReference>
<feature type="compositionally biased region" description="Basic and acidic residues" evidence="1">
    <location>
        <begin position="179"/>
        <end position="192"/>
    </location>
</feature>
<dbReference type="Proteomes" id="UP000221165">
    <property type="component" value="Unassembled WGS sequence"/>
</dbReference>
<dbReference type="AlphaFoldDB" id="A0A2C6KWA0"/>
<dbReference type="VEuPathDB" id="ToxoDB:CSUI_005793"/>
<gene>
    <name evidence="2" type="ORF">CSUI_005793</name>
</gene>
<name>A0A2C6KWA0_9APIC</name>
<feature type="compositionally biased region" description="Low complexity" evidence="1">
    <location>
        <begin position="343"/>
        <end position="362"/>
    </location>
</feature>
<feature type="compositionally biased region" description="Basic and acidic residues" evidence="1">
    <location>
        <begin position="157"/>
        <end position="166"/>
    </location>
</feature>
<keyword evidence="3" id="KW-1185">Reference proteome</keyword>
<feature type="compositionally biased region" description="Basic and acidic residues" evidence="1">
    <location>
        <begin position="259"/>
        <end position="284"/>
    </location>
</feature>
<sequence>MLNLPLSGLSGGEVSEVVSPRGRGDDLGDAVEVEEERSRAISQAIAMEEEVLQHPLQQDDSFSPMLYPSPPSLPSAAASFDLHRSSPFLEVAACQAANQMEREEEGDVLNSDDGGHHPSSSTCDRRKKQPMEGEFISPPETPPPWADTSCRKSVQPARDDGDEPKMTAEISSTPPTNILHHDHTGAPVERIRGRMMTPSASPERREGALQEHQGEDMKKHLPATHSCHQPDIHRHPFKLREGAEKPPFLNSASGLRIRTPKEGGEQEKKPGEGEQDDNLLHDEVLFVGENDGVNCEKQREEAERREGGLSPSGIEEEDLYGRSSFYPDHTETVSSHPAGPVTSDPSSASHSSGLPLSAASPLHVPNGTRTSPLFVSSSSSPSVP</sequence>
<comment type="caution">
    <text evidence="2">The sequence shown here is derived from an EMBL/GenBank/DDBJ whole genome shotgun (WGS) entry which is preliminary data.</text>
</comment>
<evidence type="ECO:0000313" key="2">
    <source>
        <dbReference type="EMBL" id="PHJ20375.1"/>
    </source>
</evidence>